<dbReference type="SUPFAM" id="SSF53335">
    <property type="entry name" value="S-adenosyl-L-methionine-dependent methyltransferases"/>
    <property type="match status" value="1"/>
</dbReference>
<evidence type="ECO:0000313" key="2">
    <source>
        <dbReference type="EMBL" id="SVB06629.1"/>
    </source>
</evidence>
<proteinExistence type="predicted"/>
<protein>
    <recommendedName>
        <fullName evidence="1">Methyltransferase domain-containing protein</fullName>
    </recommendedName>
</protein>
<organism evidence="2">
    <name type="scientific">marine metagenome</name>
    <dbReference type="NCBI Taxonomy" id="408172"/>
    <lineage>
        <taxon>unclassified sequences</taxon>
        <taxon>metagenomes</taxon>
        <taxon>ecological metagenomes</taxon>
    </lineage>
</organism>
<dbReference type="Gene3D" id="3.40.50.150">
    <property type="entry name" value="Vaccinia Virus protein VP39"/>
    <property type="match status" value="1"/>
</dbReference>
<dbReference type="EMBL" id="UINC01027417">
    <property type="protein sequence ID" value="SVB06629.1"/>
    <property type="molecule type" value="Genomic_DNA"/>
</dbReference>
<dbReference type="InterPro" id="IPR041698">
    <property type="entry name" value="Methyltransf_25"/>
</dbReference>
<feature type="domain" description="Methyltransferase" evidence="1">
    <location>
        <begin position="41"/>
        <end position="127"/>
    </location>
</feature>
<accession>A0A382AYT7</accession>
<evidence type="ECO:0000259" key="1">
    <source>
        <dbReference type="Pfam" id="PF13649"/>
    </source>
</evidence>
<dbReference type="AlphaFoldDB" id="A0A382AYT7"/>
<dbReference type="Pfam" id="PF13649">
    <property type="entry name" value="Methyltransf_25"/>
    <property type="match status" value="1"/>
</dbReference>
<sequence length="186" mass="20772">VRDDVERWETKYRRADPQPDHRVDSLLEARQRHLDGNGTALDLAAGACHAAVFLALIGYDTLAVDCSETALAIGQRLARRVGTKIRVQAADLDIFKIEPAAYDLVVCFRYLNRNLFPAMAASLKPNGLLFFKTFNVHHLRSSPSFNPAYLLDPGELQRVFSGLKLIDLDDGEDPAKAQSWIVARRP</sequence>
<feature type="non-terminal residue" evidence="2">
    <location>
        <position position="1"/>
    </location>
</feature>
<gene>
    <name evidence="2" type="ORF">METZ01_LOCUS159483</name>
</gene>
<name>A0A382AYT7_9ZZZZ</name>
<dbReference type="InterPro" id="IPR029063">
    <property type="entry name" value="SAM-dependent_MTases_sf"/>
</dbReference>
<reference evidence="2" key="1">
    <citation type="submission" date="2018-05" db="EMBL/GenBank/DDBJ databases">
        <authorList>
            <person name="Lanie J.A."/>
            <person name="Ng W.-L."/>
            <person name="Kazmierczak K.M."/>
            <person name="Andrzejewski T.M."/>
            <person name="Davidsen T.M."/>
            <person name="Wayne K.J."/>
            <person name="Tettelin H."/>
            <person name="Glass J.I."/>
            <person name="Rusch D."/>
            <person name="Podicherti R."/>
            <person name="Tsui H.-C.T."/>
            <person name="Winkler M.E."/>
        </authorList>
    </citation>
    <scope>NUCLEOTIDE SEQUENCE</scope>
</reference>